<gene>
    <name evidence="1" type="ORF">AA957_20340</name>
</gene>
<reference evidence="2" key="2">
    <citation type="submission" date="2015-05" db="EMBL/GenBank/DDBJ databases">
        <authorList>
            <person name="Swarnkar M.K."/>
            <person name="Vyas P."/>
            <person name="Rahi P."/>
            <person name="Thakur R."/>
            <person name="Thakur N."/>
            <person name="Singh A.K."/>
            <person name="Gulati A."/>
        </authorList>
    </citation>
    <scope>NUCLEOTIDE SEQUENCE [LARGE SCALE GENOMIC DNA]</scope>
    <source>
        <strain evidence="2">745</strain>
    </source>
</reference>
<dbReference type="PATRIC" id="fig|200450.3.peg.4171"/>
<sequence length="484" mass="51388">MGNVVSDTLSDTYSRRGQLPGQETVRAWESDSQDALSKTLNTNFNSLSTASRFSGLGTGLVAQFVKGGGVAVSQSVLYASADRAQNAGELKIDQSLLHTKADNLLSLSIQTASGKTVTFSLSSQADGLGVQATVDGGTLSDDELEAVGKLGSAFQAAVDGVTATPPKLDLSQLTQFDSKLLASVDLNAKLKGLDGQDLSLAFHADSKSRTTRMSSPLGELNVAVDLKNSAILGDAKQQANALKSYLTQFDRAQERGSAKPELMAMFKDAFRAMNSNYPQAISLPEALTRNPTDQGLLTGLADFKASIKQATDSPNPMRPSEVDGFAYDVSQKTRVGGSSVLDRSVSQDQQSSLSASFHKGLKGGKAPALDGSLESQNYLYVQVQDKASSSASLSYKDGLLVNASVEQSASQNTRTQKYVMGKLTEDTTVPKEASVKRDYLVLLEYAAKESKKSKDVLQDSTLKDALADLHASVMLQEDPSALVR</sequence>
<dbReference type="KEGG" id="ptv:AA957_20340"/>
<dbReference type="OrthoDB" id="5941093at2"/>
<dbReference type="Proteomes" id="UP000036608">
    <property type="component" value="Chromosome"/>
</dbReference>
<protein>
    <submittedName>
        <fullName evidence="1">Lactate dehydrogenase</fullName>
    </submittedName>
</protein>
<proteinExistence type="predicted"/>
<dbReference type="AlphaFoldDB" id="A0A0H5AIX9"/>
<evidence type="ECO:0000313" key="1">
    <source>
        <dbReference type="EMBL" id="AKS10213.1"/>
    </source>
</evidence>
<organism evidence="1 2">
    <name type="scientific">Pseudomonas trivialis</name>
    <dbReference type="NCBI Taxonomy" id="200450"/>
    <lineage>
        <taxon>Bacteria</taxon>
        <taxon>Pseudomonadati</taxon>
        <taxon>Pseudomonadota</taxon>
        <taxon>Gammaproteobacteria</taxon>
        <taxon>Pseudomonadales</taxon>
        <taxon>Pseudomonadaceae</taxon>
        <taxon>Pseudomonas</taxon>
    </lineage>
</organism>
<reference evidence="1 2" key="1">
    <citation type="journal article" date="2015" name="Genome Announc.">
        <title>Complete Genome Sequence of the Rhizobacterium Pseudomonas trivialis Strain IHBB745 with Multiple Plant Growth-Promoting Activities and Tolerance to Desiccation and Alkalinity.</title>
        <authorList>
            <person name="Gulati A."/>
            <person name="Swarnkar M.K."/>
            <person name="Vyas P."/>
            <person name="Rahi P."/>
            <person name="Thakur R."/>
            <person name="Thakur N."/>
            <person name="Singh A.K."/>
        </authorList>
    </citation>
    <scope>NUCLEOTIDE SEQUENCE [LARGE SCALE GENOMIC DNA]</scope>
    <source>
        <strain evidence="2">745</strain>
    </source>
</reference>
<evidence type="ECO:0000313" key="2">
    <source>
        <dbReference type="Proteomes" id="UP000036608"/>
    </source>
</evidence>
<name>A0A0H5AIX9_9PSED</name>
<accession>A0A0H5AIX9</accession>
<dbReference type="EMBL" id="CP011507">
    <property type="protein sequence ID" value="AKS10213.1"/>
    <property type="molecule type" value="Genomic_DNA"/>
</dbReference>